<evidence type="ECO:0000256" key="6">
    <source>
        <dbReference type="ARBA" id="ARBA00023136"/>
    </source>
</evidence>
<evidence type="ECO:0000256" key="3">
    <source>
        <dbReference type="ARBA" id="ARBA00022692"/>
    </source>
</evidence>
<keyword evidence="4" id="KW-0732">Signal</keyword>
<protein>
    <recommendedName>
        <fullName evidence="9">T-cell immunomodulatory protein TIP C2 domain-containing protein</fullName>
    </recommendedName>
</protein>
<dbReference type="InterPro" id="IPR013517">
    <property type="entry name" value="FG-GAP"/>
</dbReference>
<dbReference type="Pfam" id="PF23122">
    <property type="entry name" value="C2_ITFG1"/>
    <property type="match status" value="1"/>
</dbReference>
<sequence length="586" mass="66728">MVQEQTVEKYSTPFDFLPQIFLVYSKNEEKRVFDLNFIDNKRFSIDDCIPLAFGDFNADKVVDIFCRNTEGNQIQVYLNDDKSPVSKEIFKTTIPGIVYDALASDLDGDSQLDLFILYKSDVNQQYFSGGVLWGNRKILSELQTISITFQNHPTVFDANGDSYVDLLGMMSTQNSDFKLTSLSLRNRSVSPQQLQNIQENLFKDSTQAIVDMNHDLSADLFLTVDNRSRPLFRVFRLPITDLSLMMEYEAPDAAIYHLSTFSDIDGDGELEHLLPLCIDKDCRQSKIYVRDNMQWYPLPINFNNFTRFLLKSELPPPFDTTAISIKTSDYNLDGYPDIVVVMKQGQTMNVPIILENKPCTDKTLCTYNRTFVPQVDETMVSAATNTVLAVFFDILENGYPDLLVLQTQQKSFNLIGFHNSLQQDVYFLKPYGNNQPGPSIKMETTTISTGFADNWQRLAAVQMAQAGQFSLELPYVIFGLGSTPNFVEKLTVGLPPNEQQRKLVRTWTQMIPNSQVVVIPSPLLNPEKWHTKLFITPSRMILHTGIALGVTLIILAVVLACLQYREKIEDDRERKVQAQAFHYDAL</sequence>
<organism evidence="10 12">
    <name type="scientific">Didymodactylos carnosus</name>
    <dbReference type="NCBI Taxonomy" id="1234261"/>
    <lineage>
        <taxon>Eukaryota</taxon>
        <taxon>Metazoa</taxon>
        <taxon>Spiralia</taxon>
        <taxon>Gnathifera</taxon>
        <taxon>Rotifera</taxon>
        <taxon>Eurotatoria</taxon>
        <taxon>Bdelloidea</taxon>
        <taxon>Philodinida</taxon>
        <taxon>Philodinidae</taxon>
        <taxon>Didymodactylos</taxon>
    </lineage>
</organism>
<dbReference type="SUPFAM" id="SSF69318">
    <property type="entry name" value="Integrin alpha N-terminal domain"/>
    <property type="match status" value="1"/>
</dbReference>
<evidence type="ECO:0000313" key="12">
    <source>
        <dbReference type="Proteomes" id="UP000677228"/>
    </source>
</evidence>
<feature type="transmembrane region" description="Helical" evidence="8">
    <location>
        <begin position="540"/>
        <end position="562"/>
    </location>
</feature>
<name>A0A8S2EI27_9BILA</name>
<dbReference type="InterPro" id="IPR024881">
    <property type="entry name" value="Tip"/>
</dbReference>
<dbReference type="AlphaFoldDB" id="A0A8S2EI27"/>
<evidence type="ECO:0000256" key="1">
    <source>
        <dbReference type="ARBA" id="ARBA00004479"/>
    </source>
</evidence>
<dbReference type="GO" id="GO:0005886">
    <property type="term" value="C:plasma membrane"/>
    <property type="evidence" value="ECO:0007669"/>
    <property type="project" value="TreeGrafter"/>
</dbReference>
<keyword evidence="7" id="KW-0325">Glycoprotein</keyword>
<dbReference type="PANTHER" id="PTHR13412">
    <property type="entry name" value="T-CELL IMMUNOMODULATORY PROTEIN HOMOLOG"/>
    <property type="match status" value="1"/>
</dbReference>
<evidence type="ECO:0000256" key="4">
    <source>
        <dbReference type="ARBA" id="ARBA00022729"/>
    </source>
</evidence>
<evidence type="ECO:0000256" key="8">
    <source>
        <dbReference type="SAM" id="Phobius"/>
    </source>
</evidence>
<proteinExistence type="inferred from homology"/>
<evidence type="ECO:0000313" key="10">
    <source>
        <dbReference type="EMBL" id="CAF1170065.1"/>
    </source>
</evidence>
<evidence type="ECO:0000256" key="7">
    <source>
        <dbReference type="ARBA" id="ARBA00023180"/>
    </source>
</evidence>
<evidence type="ECO:0000313" key="11">
    <source>
        <dbReference type="EMBL" id="CAF3981393.1"/>
    </source>
</evidence>
<keyword evidence="6 8" id="KW-0472">Membrane</keyword>
<dbReference type="Proteomes" id="UP000677228">
    <property type="component" value="Unassembled WGS sequence"/>
</dbReference>
<dbReference type="Proteomes" id="UP000682733">
    <property type="component" value="Unassembled WGS sequence"/>
</dbReference>
<dbReference type="InterPro" id="IPR057089">
    <property type="entry name" value="C2_TIP"/>
</dbReference>
<dbReference type="EMBL" id="CAJNOK010012743">
    <property type="protein sequence ID" value="CAF1170065.1"/>
    <property type="molecule type" value="Genomic_DNA"/>
</dbReference>
<dbReference type="PANTHER" id="PTHR13412:SF0">
    <property type="entry name" value="T-CELL IMMUNOMODULATORY PROTEIN"/>
    <property type="match status" value="1"/>
</dbReference>
<comment type="similarity">
    <text evidence="2">Belongs to the TIP family.</text>
</comment>
<evidence type="ECO:0000256" key="5">
    <source>
        <dbReference type="ARBA" id="ARBA00022989"/>
    </source>
</evidence>
<gene>
    <name evidence="10" type="ORF">OVA965_LOCUS22523</name>
    <name evidence="11" type="ORF">TMI583_LOCUS23236</name>
</gene>
<accession>A0A8S2EI27</accession>
<comment type="subcellular location">
    <subcellularLocation>
        <location evidence="1">Membrane</location>
        <topology evidence="1">Single-pass type I membrane protein</topology>
    </subcellularLocation>
</comment>
<evidence type="ECO:0000256" key="2">
    <source>
        <dbReference type="ARBA" id="ARBA00006496"/>
    </source>
</evidence>
<evidence type="ECO:0000259" key="9">
    <source>
        <dbReference type="Pfam" id="PF23122"/>
    </source>
</evidence>
<keyword evidence="3 8" id="KW-0812">Transmembrane</keyword>
<dbReference type="EMBL" id="CAJOBA010034266">
    <property type="protein sequence ID" value="CAF3981393.1"/>
    <property type="molecule type" value="Genomic_DNA"/>
</dbReference>
<keyword evidence="5 8" id="KW-1133">Transmembrane helix</keyword>
<reference evidence="10" key="1">
    <citation type="submission" date="2021-02" db="EMBL/GenBank/DDBJ databases">
        <authorList>
            <person name="Nowell W R."/>
        </authorList>
    </citation>
    <scope>NUCLEOTIDE SEQUENCE</scope>
</reference>
<dbReference type="Pfam" id="PF13517">
    <property type="entry name" value="FG-GAP_3"/>
    <property type="match status" value="1"/>
</dbReference>
<comment type="caution">
    <text evidence="10">The sequence shown here is derived from an EMBL/GenBank/DDBJ whole genome shotgun (WGS) entry which is preliminary data.</text>
</comment>
<dbReference type="InterPro" id="IPR028994">
    <property type="entry name" value="Integrin_alpha_N"/>
</dbReference>
<feature type="domain" description="T-cell immunomodulatory protein TIP C2" evidence="9">
    <location>
        <begin position="430"/>
        <end position="534"/>
    </location>
</feature>